<dbReference type="InterPro" id="IPR050268">
    <property type="entry name" value="NADH-dep_flavin_reductase"/>
</dbReference>
<dbReference type="SMART" id="SM00903">
    <property type="entry name" value="Flavin_Reduct"/>
    <property type="match status" value="1"/>
</dbReference>
<dbReference type="Gene3D" id="2.30.110.10">
    <property type="entry name" value="Electron Transport, Fmn-binding Protein, Chain A"/>
    <property type="match status" value="1"/>
</dbReference>
<keyword evidence="2" id="KW-0560">Oxidoreductase</keyword>
<evidence type="ECO:0000313" key="4">
    <source>
        <dbReference type="EMBL" id="MBP2192551.1"/>
    </source>
</evidence>
<gene>
    <name evidence="4" type="ORF">BJ987_005452</name>
</gene>
<evidence type="ECO:0000256" key="2">
    <source>
        <dbReference type="ARBA" id="ARBA00023002"/>
    </source>
</evidence>
<comment type="similarity">
    <text evidence="1">Belongs to the non-flavoprotein flavin reductase family.</text>
</comment>
<organism evidence="4 5">
    <name type="scientific">Nocardia goodfellowii</name>
    <dbReference type="NCBI Taxonomy" id="882446"/>
    <lineage>
        <taxon>Bacteria</taxon>
        <taxon>Bacillati</taxon>
        <taxon>Actinomycetota</taxon>
        <taxon>Actinomycetes</taxon>
        <taxon>Mycobacteriales</taxon>
        <taxon>Nocardiaceae</taxon>
        <taxon>Nocardia</taxon>
    </lineage>
</organism>
<dbReference type="Pfam" id="PF01613">
    <property type="entry name" value="Flavin_Reduct"/>
    <property type="match status" value="1"/>
</dbReference>
<dbReference type="RefSeq" id="WP_209895483.1">
    <property type="nucleotide sequence ID" value="NZ_JAGGMR010000001.1"/>
</dbReference>
<accession>A0ABS4QPI7</accession>
<evidence type="ECO:0000259" key="3">
    <source>
        <dbReference type="SMART" id="SM00903"/>
    </source>
</evidence>
<dbReference type="Proteomes" id="UP001519325">
    <property type="component" value="Unassembled WGS sequence"/>
</dbReference>
<evidence type="ECO:0000313" key="5">
    <source>
        <dbReference type="Proteomes" id="UP001519325"/>
    </source>
</evidence>
<reference evidence="4 5" key="1">
    <citation type="submission" date="2021-03" db="EMBL/GenBank/DDBJ databases">
        <title>Sequencing the genomes of 1000 actinobacteria strains.</title>
        <authorList>
            <person name="Klenk H.-P."/>
        </authorList>
    </citation>
    <scope>NUCLEOTIDE SEQUENCE [LARGE SCALE GENOMIC DNA]</scope>
    <source>
        <strain evidence="4 5">DSM 45516</strain>
    </source>
</reference>
<keyword evidence="5" id="KW-1185">Reference proteome</keyword>
<name>A0ABS4QPI7_9NOCA</name>
<dbReference type="PANTHER" id="PTHR30466:SF15">
    <property type="entry name" value="POSSIBLE OXIDOREDUCTASE"/>
    <property type="match status" value="1"/>
</dbReference>
<dbReference type="PANTHER" id="PTHR30466">
    <property type="entry name" value="FLAVIN REDUCTASE"/>
    <property type="match status" value="1"/>
</dbReference>
<dbReference type="EMBL" id="JAGGMR010000001">
    <property type="protein sequence ID" value="MBP2192551.1"/>
    <property type="molecule type" value="Genomic_DNA"/>
</dbReference>
<sequence length="166" mass="17631">MAEETARAFDAIIARADPPVWIVTVATEERRAGCLVGFASQVSIEPRQFLVGLSTANHTFAIAGDAKYLAVHMLDGEDLALAHLFGAETGTELDKFEHCEWAPGPHGLPILTGAAGWFTGEVTQRVEFGDHVGYLLAPTAAAAPAEDRSSLRFHSVAELEPGHPAG</sequence>
<protein>
    <submittedName>
        <fullName evidence="4">Flavin reductase (DIM6/NTAB) family NADH-FMN oxidoreductase RutF</fullName>
    </submittedName>
</protein>
<dbReference type="InterPro" id="IPR012349">
    <property type="entry name" value="Split_barrel_FMN-bd"/>
</dbReference>
<comment type="caution">
    <text evidence="4">The sequence shown here is derived from an EMBL/GenBank/DDBJ whole genome shotgun (WGS) entry which is preliminary data.</text>
</comment>
<proteinExistence type="inferred from homology"/>
<feature type="domain" description="Flavin reductase like" evidence="3">
    <location>
        <begin position="13"/>
        <end position="160"/>
    </location>
</feature>
<evidence type="ECO:0000256" key="1">
    <source>
        <dbReference type="ARBA" id="ARBA00008898"/>
    </source>
</evidence>
<dbReference type="InterPro" id="IPR002563">
    <property type="entry name" value="Flavin_Rdtase-like_dom"/>
</dbReference>
<dbReference type="SUPFAM" id="SSF50475">
    <property type="entry name" value="FMN-binding split barrel"/>
    <property type="match status" value="1"/>
</dbReference>